<sequence>MARQKQHLFIHSSSVPSSFLHFGGAPLIIGFILKTVKIGLGDDPVNQRVRNELEFSQREAKPSDLNLCNAVVLSNSSILNET</sequence>
<evidence type="ECO:0000313" key="1">
    <source>
        <dbReference type="EMBL" id="KAK4798479.1"/>
    </source>
</evidence>
<accession>A0AAN7M5R3</accession>
<comment type="caution">
    <text evidence="1">The sequence shown here is derived from an EMBL/GenBank/DDBJ whole genome shotgun (WGS) entry which is preliminary data.</text>
</comment>
<dbReference type="AlphaFoldDB" id="A0AAN7M5R3"/>
<dbReference type="Proteomes" id="UP001346149">
    <property type="component" value="Unassembled WGS sequence"/>
</dbReference>
<name>A0AAN7M5R3_TRANT</name>
<proteinExistence type="predicted"/>
<protein>
    <submittedName>
        <fullName evidence="1">Uncharacterized protein</fullName>
    </submittedName>
</protein>
<keyword evidence="2" id="KW-1185">Reference proteome</keyword>
<organism evidence="1 2">
    <name type="scientific">Trapa natans</name>
    <name type="common">Water chestnut</name>
    <dbReference type="NCBI Taxonomy" id="22666"/>
    <lineage>
        <taxon>Eukaryota</taxon>
        <taxon>Viridiplantae</taxon>
        <taxon>Streptophyta</taxon>
        <taxon>Embryophyta</taxon>
        <taxon>Tracheophyta</taxon>
        <taxon>Spermatophyta</taxon>
        <taxon>Magnoliopsida</taxon>
        <taxon>eudicotyledons</taxon>
        <taxon>Gunneridae</taxon>
        <taxon>Pentapetalae</taxon>
        <taxon>rosids</taxon>
        <taxon>malvids</taxon>
        <taxon>Myrtales</taxon>
        <taxon>Lythraceae</taxon>
        <taxon>Trapa</taxon>
    </lineage>
</organism>
<gene>
    <name evidence="1" type="ORF">SAY86_030805</name>
</gene>
<dbReference type="EMBL" id="JAXQNO010000005">
    <property type="protein sequence ID" value="KAK4798479.1"/>
    <property type="molecule type" value="Genomic_DNA"/>
</dbReference>
<evidence type="ECO:0000313" key="2">
    <source>
        <dbReference type="Proteomes" id="UP001346149"/>
    </source>
</evidence>
<reference evidence="1 2" key="1">
    <citation type="journal article" date="2023" name="Hortic Res">
        <title>Pangenome of water caltrop reveals structural variations and asymmetric subgenome divergence after allopolyploidization.</title>
        <authorList>
            <person name="Zhang X."/>
            <person name="Chen Y."/>
            <person name="Wang L."/>
            <person name="Yuan Y."/>
            <person name="Fang M."/>
            <person name="Shi L."/>
            <person name="Lu R."/>
            <person name="Comes H.P."/>
            <person name="Ma Y."/>
            <person name="Chen Y."/>
            <person name="Huang G."/>
            <person name="Zhou Y."/>
            <person name="Zheng Z."/>
            <person name="Qiu Y."/>
        </authorList>
    </citation>
    <scope>NUCLEOTIDE SEQUENCE [LARGE SCALE GENOMIC DNA]</scope>
    <source>
        <strain evidence="1">F231</strain>
    </source>
</reference>